<evidence type="ECO:0000313" key="2">
    <source>
        <dbReference type="EMBL" id="CAF9940411.1"/>
    </source>
</evidence>
<gene>
    <name evidence="2" type="ORF">HETSPECPRED_002409</name>
</gene>
<feature type="region of interest" description="Disordered" evidence="1">
    <location>
        <begin position="1"/>
        <end position="76"/>
    </location>
</feature>
<organism evidence="2 3">
    <name type="scientific">Heterodermia speciosa</name>
    <dbReference type="NCBI Taxonomy" id="116794"/>
    <lineage>
        <taxon>Eukaryota</taxon>
        <taxon>Fungi</taxon>
        <taxon>Dikarya</taxon>
        <taxon>Ascomycota</taxon>
        <taxon>Pezizomycotina</taxon>
        <taxon>Lecanoromycetes</taxon>
        <taxon>OSLEUM clade</taxon>
        <taxon>Lecanoromycetidae</taxon>
        <taxon>Caliciales</taxon>
        <taxon>Physciaceae</taxon>
        <taxon>Heterodermia</taxon>
    </lineage>
</organism>
<accession>A0A8H3PFW9</accession>
<comment type="caution">
    <text evidence="2">The sequence shown here is derived from an EMBL/GenBank/DDBJ whole genome shotgun (WGS) entry which is preliminary data.</text>
</comment>
<evidence type="ECO:0000256" key="1">
    <source>
        <dbReference type="SAM" id="MobiDB-lite"/>
    </source>
</evidence>
<reference evidence="2" key="1">
    <citation type="submission" date="2021-03" db="EMBL/GenBank/DDBJ databases">
        <authorList>
            <person name="Tagirdzhanova G."/>
        </authorList>
    </citation>
    <scope>NUCLEOTIDE SEQUENCE</scope>
</reference>
<sequence>MSSTNPTSPTDTSSPKDTEPPTDSLTTADPGSPAVTVSPTDAISPTDAVSPGDTSFPTESTGNPSSTEHPNQSRPRYLKRLKSALKSVKQWTKSAVEQQQPRSQRHSTSGLSGETLVGTEGLEASLEALHIWSA</sequence>
<dbReference type="EMBL" id="CAJPDS010000153">
    <property type="protein sequence ID" value="CAF9940411.1"/>
    <property type="molecule type" value="Genomic_DNA"/>
</dbReference>
<dbReference type="AlphaFoldDB" id="A0A8H3PFW9"/>
<feature type="compositionally biased region" description="Polar residues" evidence="1">
    <location>
        <begin position="52"/>
        <end position="74"/>
    </location>
</feature>
<proteinExistence type="predicted"/>
<feature type="compositionally biased region" description="Polar residues" evidence="1">
    <location>
        <begin position="89"/>
        <end position="112"/>
    </location>
</feature>
<evidence type="ECO:0000313" key="3">
    <source>
        <dbReference type="Proteomes" id="UP000664521"/>
    </source>
</evidence>
<feature type="compositionally biased region" description="Polar residues" evidence="1">
    <location>
        <begin position="25"/>
        <end position="43"/>
    </location>
</feature>
<keyword evidence="3" id="KW-1185">Reference proteome</keyword>
<dbReference type="Proteomes" id="UP000664521">
    <property type="component" value="Unassembled WGS sequence"/>
</dbReference>
<feature type="region of interest" description="Disordered" evidence="1">
    <location>
        <begin position="89"/>
        <end position="116"/>
    </location>
</feature>
<protein>
    <submittedName>
        <fullName evidence="2">Uncharacterized protein</fullName>
    </submittedName>
</protein>
<feature type="compositionally biased region" description="Low complexity" evidence="1">
    <location>
        <begin position="1"/>
        <end position="13"/>
    </location>
</feature>
<name>A0A8H3PFW9_9LECA</name>